<evidence type="ECO:0000256" key="15">
    <source>
        <dbReference type="PIRNR" id="PIRNR004491"/>
    </source>
</evidence>
<dbReference type="Proteomes" id="UP000316252">
    <property type="component" value="Unassembled WGS sequence"/>
</dbReference>
<sequence length="317" mass="34486">MTTFHGIGEVPADIAPSAVTIGKFDGVHLGHQAVIARLRDEARSRDLVPTVITFDRNPLALLDPASCPPAIVGRGQEMQLLHDAGADQVIELVFDEQLRSLDPERFVRELLVETARARLVLVGRDFRFGARGAGDVDALRTWGAELGFEVVVVDDVAADGRRISSTELRTLIEEGRVADAAKLLGRLHAMRGGVVHGEARGRDLGYRTANLSPDAEGMMPADGVYAAWASVDGRRVGAAVSVGVNPTFGEGIERRLEAHLLDEALDLYDRELEIAFVEYIRPMRKFPDAEALVAQMHADELRIRQILGYPAPADTVS</sequence>
<evidence type="ECO:0000256" key="11">
    <source>
        <dbReference type="ARBA" id="ARBA00022840"/>
    </source>
</evidence>
<dbReference type="UniPathway" id="UPA00277">
    <property type="reaction ID" value="UER00407"/>
</dbReference>
<comment type="pathway">
    <text evidence="3 15">Cofactor biosynthesis; FMN biosynthesis; FMN from riboflavin (ATP route): step 1/1.</text>
</comment>
<dbReference type="EC" id="2.7.7.2" evidence="15"/>
<keyword evidence="5 15" id="KW-0288">FMN</keyword>
<keyword evidence="11 15" id="KW-0067">ATP-binding</keyword>
<dbReference type="GO" id="GO:0003919">
    <property type="term" value="F:FMN adenylyltransferase activity"/>
    <property type="evidence" value="ECO:0007669"/>
    <property type="project" value="UniProtKB-UniRule"/>
</dbReference>
<keyword evidence="18" id="KW-1185">Reference proteome</keyword>
<dbReference type="Gene3D" id="2.40.30.30">
    <property type="entry name" value="Riboflavin kinase-like"/>
    <property type="match status" value="1"/>
</dbReference>
<dbReference type="SMART" id="SM00904">
    <property type="entry name" value="Flavokinase"/>
    <property type="match status" value="1"/>
</dbReference>
<organism evidence="17 18">
    <name type="scientific">Schumannella soli</name>
    <dbReference type="NCBI Taxonomy" id="2590779"/>
    <lineage>
        <taxon>Bacteria</taxon>
        <taxon>Bacillati</taxon>
        <taxon>Actinomycetota</taxon>
        <taxon>Actinomycetes</taxon>
        <taxon>Micrococcales</taxon>
        <taxon>Microbacteriaceae</taxon>
        <taxon>Schumannella</taxon>
    </lineage>
</organism>
<comment type="pathway">
    <text evidence="2 15">Cofactor biosynthesis; FAD biosynthesis; FAD from FMN: step 1/1.</text>
</comment>
<evidence type="ECO:0000256" key="3">
    <source>
        <dbReference type="ARBA" id="ARBA00005201"/>
    </source>
</evidence>
<dbReference type="InterPro" id="IPR015865">
    <property type="entry name" value="Riboflavin_kinase_bac/euk"/>
</dbReference>
<comment type="catalytic activity">
    <reaction evidence="13 15">
        <text>riboflavin + ATP = FMN + ADP + H(+)</text>
        <dbReference type="Rhea" id="RHEA:14357"/>
        <dbReference type="ChEBI" id="CHEBI:15378"/>
        <dbReference type="ChEBI" id="CHEBI:30616"/>
        <dbReference type="ChEBI" id="CHEBI:57986"/>
        <dbReference type="ChEBI" id="CHEBI:58210"/>
        <dbReference type="ChEBI" id="CHEBI:456216"/>
        <dbReference type="EC" id="2.7.1.26"/>
    </reaction>
</comment>
<keyword evidence="8 15" id="KW-0547">Nucleotide-binding</keyword>
<dbReference type="InterPro" id="IPR023468">
    <property type="entry name" value="Riboflavin_kinase"/>
</dbReference>
<dbReference type="PANTHER" id="PTHR22749">
    <property type="entry name" value="RIBOFLAVIN KINASE/FMN ADENYLYLTRANSFERASE"/>
    <property type="match status" value="1"/>
</dbReference>
<feature type="domain" description="Riboflavin kinase" evidence="16">
    <location>
        <begin position="183"/>
        <end position="308"/>
    </location>
</feature>
<dbReference type="Gene3D" id="3.40.50.620">
    <property type="entry name" value="HUPs"/>
    <property type="match status" value="1"/>
</dbReference>
<name>A0A506Y366_9MICO</name>
<dbReference type="GO" id="GO:0009398">
    <property type="term" value="P:FMN biosynthetic process"/>
    <property type="evidence" value="ECO:0007669"/>
    <property type="project" value="UniProtKB-UniRule"/>
</dbReference>
<keyword evidence="12" id="KW-0511">Multifunctional enzyme</keyword>
<comment type="catalytic activity">
    <reaction evidence="14 15">
        <text>FMN + ATP + H(+) = FAD + diphosphate</text>
        <dbReference type="Rhea" id="RHEA:17237"/>
        <dbReference type="ChEBI" id="CHEBI:15378"/>
        <dbReference type="ChEBI" id="CHEBI:30616"/>
        <dbReference type="ChEBI" id="CHEBI:33019"/>
        <dbReference type="ChEBI" id="CHEBI:57692"/>
        <dbReference type="ChEBI" id="CHEBI:58210"/>
        <dbReference type="EC" id="2.7.7.2"/>
    </reaction>
</comment>
<dbReference type="InterPro" id="IPR014729">
    <property type="entry name" value="Rossmann-like_a/b/a_fold"/>
</dbReference>
<evidence type="ECO:0000256" key="14">
    <source>
        <dbReference type="ARBA" id="ARBA00049494"/>
    </source>
</evidence>
<dbReference type="RefSeq" id="WP_141163387.1">
    <property type="nucleotide sequence ID" value="NZ_VHQG01000002.1"/>
</dbReference>
<comment type="caution">
    <text evidence="17">The sequence shown here is derived from an EMBL/GenBank/DDBJ whole genome shotgun (WGS) entry which is preliminary data.</text>
</comment>
<dbReference type="AlphaFoldDB" id="A0A506Y366"/>
<protein>
    <recommendedName>
        <fullName evidence="15">Riboflavin biosynthesis protein</fullName>
    </recommendedName>
    <domain>
        <recommendedName>
            <fullName evidence="15">Riboflavin kinase</fullName>
            <ecNumber evidence="15">2.7.1.26</ecNumber>
        </recommendedName>
        <alternativeName>
            <fullName evidence="15">Flavokinase</fullName>
        </alternativeName>
    </domain>
    <domain>
        <recommendedName>
            <fullName evidence="15">FMN adenylyltransferase</fullName>
            <ecNumber evidence="15">2.7.7.2</ecNumber>
        </recommendedName>
        <alternativeName>
            <fullName evidence="15">FAD pyrophosphorylase</fullName>
        </alternativeName>
        <alternativeName>
            <fullName evidence="15">FAD synthase</fullName>
        </alternativeName>
    </domain>
</protein>
<evidence type="ECO:0000256" key="4">
    <source>
        <dbReference type="ARBA" id="ARBA00022630"/>
    </source>
</evidence>
<dbReference type="GO" id="GO:0006747">
    <property type="term" value="P:FAD biosynthetic process"/>
    <property type="evidence" value="ECO:0007669"/>
    <property type="project" value="UniProtKB-UniRule"/>
</dbReference>
<evidence type="ECO:0000313" key="18">
    <source>
        <dbReference type="Proteomes" id="UP000316252"/>
    </source>
</evidence>
<evidence type="ECO:0000256" key="9">
    <source>
        <dbReference type="ARBA" id="ARBA00022777"/>
    </source>
</evidence>
<comment type="function">
    <text evidence="1">Catalyzes the phosphorylation of riboflavin to FMN followed by the adenylation of FMN to FAD.</text>
</comment>
<dbReference type="CDD" id="cd02064">
    <property type="entry name" value="FAD_synthetase_N"/>
    <property type="match status" value="1"/>
</dbReference>
<evidence type="ECO:0000256" key="13">
    <source>
        <dbReference type="ARBA" id="ARBA00047880"/>
    </source>
</evidence>
<evidence type="ECO:0000259" key="16">
    <source>
        <dbReference type="SMART" id="SM00904"/>
    </source>
</evidence>
<evidence type="ECO:0000313" key="17">
    <source>
        <dbReference type="EMBL" id="TPW76030.1"/>
    </source>
</evidence>
<evidence type="ECO:0000256" key="5">
    <source>
        <dbReference type="ARBA" id="ARBA00022643"/>
    </source>
</evidence>
<evidence type="ECO:0000256" key="6">
    <source>
        <dbReference type="ARBA" id="ARBA00022679"/>
    </source>
</evidence>
<dbReference type="FunFam" id="3.40.50.620:FF:000021">
    <property type="entry name" value="Riboflavin biosynthesis protein"/>
    <property type="match status" value="1"/>
</dbReference>
<dbReference type="InterPro" id="IPR002606">
    <property type="entry name" value="Riboflavin_kinase_bac"/>
</dbReference>
<keyword evidence="9 15" id="KW-0418">Kinase</keyword>
<proteinExistence type="inferred from homology"/>
<keyword evidence="10 15" id="KW-0274">FAD</keyword>
<dbReference type="OrthoDB" id="9803667at2"/>
<keyword evidence="6 15" id="KW-0808">Transferase</keyword>
<reference evidence="17 18" key="1">
    <citation type="submission" date="2019-06" db="EMBL/GenBank/DDBJ databases">
        <authorList>
            <person name="Li F."/>
        </authorList>
    </citation>
    <scope>NUCLEOTIDE SEQUENCE [LARGE SCALE GENOMIC DNA]</scope>
    <source>
        <strain evidence="17 18">10F1D-1</strain>
    </source>
</reference>
<dbReference type="GO" id="GO:0005524">
    <property type="term" value="F:ATP binding"/>
    <property type="evidence" value="ECO:0007669"/>
    <property type="project" value="UniProtKB-UniRule"/>
</dbReference>
<evidence type="ECO:0000256" key="1">
    <source>
        <dbReference type="ARBA" id="ARBA00002121"/>
    </source>
</evidence>
<dbReference type="SUPFAM" id="SSF82114">
    <property type="entry name" value="Riboflavin kinase-like"/>
    <property type="match status" value="1"/>
</dbReference>
<dbReference type="GO" id="GO:0009231">
    <property type="term" value="P:riboflavin biosynthetic process"/>
    <property type="evidence" value="ECO:0007669"/>
    <property type="project" value="InterPro"/>
</dbReference>
<accession>A0A506Y366</accession>
<dbReference type="GO" id="GO:0008531">
    <property type="term" value="F:riboflavin kinase activity"/>
    <property type="evidence" value="ECO:0007669"/>
    <property type="project" value="UniProtKB-UniRule"/>
</dbReference>
<dbReference type="NCBIfam" id="TIGR00083">
    <property type="entry name" value="ribF"/>
    <property type="match status" value="1"/>
</dbReference>
<dbReference type="PIRSF" id="PIRSF004491">
    <property type="entry name" value="FAD_Synth"/>
    <property type="match status" value="1"/>
</dbReference>
<keyword evidence="4 15" id="KW-0285">Flavoprotein</keyword>
<dbReference type="Pfam" id="PF06574">
    <property type="entry name" value="FAD_syn"/>
    <property type="match status" value="1"/>
</dbReference>
<dbReference type="EC" id="2.7.1.26" evidence="15"/>
<dbReference type="InterPro" id="IPR015864">
    <property type="entry name" value="FAD_synthase"/>
</dbReference>
<evidence type="ECO:0000256" key="12">
    <source>
        <dbReference type="ARBA" id="ARBA00023268"/>
    </source>
</evidence>
<dbReference type="PANTHER" id="PTHR22749:SF6">
    <property type="entry name" value="RIBOFLAVIN KINASE"/>
    <property type="match status" value="1"/>
</dbReference>
<dbReference type="FunFam" id="2.40.30.30:FF:000003">
    <property type="entry name" value="Riboflavin biosynthesis protein"/>
    <property type="match status" value="1"/>
</dbReference>
<evidence type="ECO:0000256" key="2">
    <source>
        <dbReference type="ARBA" id="ARBA00004726"/>
    </source>
</evidence>
<dbReference type="SUPFAM" id="SSF52374">
    <property type="entry name" value="Nucleotidylyl transferase"/>
    <property type="match status" value="1"/>
</dbReference>
<gene>
    <name evidence="17" type="ORF">FJ657_09405</name>
</gene>
<dbReference type="UniPathway" id="UPA00276">
    <property type="reaction ID" value="UER00406"/>
</dbReference>
<comment type="similarity">
    <text evidence="15">Belongs to the ribF family.</text>
</comment>
<dbReference type="EMBL" id="VHQG01000002">
    <property type="protein sequence ID" value="TPW76030.1"/>
    <property type="molecule type" value="Genomic_DNA"/>
</dbReference>
<evidence type="ECO:0000256" key="8">
    <source>
        <dbReference type="ARBA" id="ARBA00022741"/>
    </source>
</evidence>
<keyword evidence="7 15" id="KW-0548">Nucleotidyltransferase</keyword>
<dbReference type="NCBIfam" id="NF004160">
    <property type="entry name" value="PRK05627.1-3"/>
    <property type="match status" value="1"/>
</dbReference>
<dbReference type="InterPro" id="IPR023465">
    <property type="entry name" value="Riboflavin_kinase_dom_sf"/>
</dbReference>
<evidence type="ECO:0000256" key="7">
    <source>
        <dbReference type="ARBA" id="ARBA00022695"/>
    </source>
</evidence>
<dbReference type="Pfam" id="PF01687">
    <property type="entry name" value="Flavokinase"/>
    <property type="match status" value="1"/>
</dbReference>
<evidence type="ECO:0000256" key="10">
    <source>
        <dbReference type="ARBA" id="ARBA00022827"/>
    </source>
</evidence>